<comment type="caution">
    <text evidence="2">The sequence shown here is derived from an EMBL/GenBank/DDBJ whole genome shotgun (WGS) entry which is preliminary data.</text>
</comment>
<gene>
    <name evidence="2" type="ORF">K0M31_000376</name>
</gene>
<name>A0AA40GDQ4_9HYME</name>
<sequence length="164" mass="18951">MNIHNREDSLAAKVTEDTDTVRTKRRSRNLRYSRGLFASKRNADRWGNSGWLHGRRVLTCLNRPSILNEETSYQSSIPRRLGSDTEESEGYSITREIGRSVLWPRKQREFCFLWEPSPQNHSLCSLGQSTQKPITGFPSVLPQHGKRISFRDIPSWTSLNDSLF</sequence>
<feature type="region of interest" description="Disordered" evidence="1">
    <location>
        <begin position="1"/>
        <end position="22"/>
    </location>
</feature>
<proteinExistence type="predicted"/>
<evidence type="ECO:0000313" key="2">
    <source>
        <dbReference type="EMBL" id="KAK1135802.1"/>
    </source>
</evidence>
<organism evidence="2 3">
    <name type="scientific">Melipona bicolor</name>
    <dbReference type="NCBI Taxonomy" id="60889"/>
    <lineage>
        <taxon>Eukaryota</taxon>
        <taxon>Metazoa</taxon>
        <taxon>Ecdysozoa</taxon>
        <taxon>Arthropoda</taxon>
        <taxon>Hexapoda</taxon>
        <taxon>Insecta</taxon>
        <taxon>Pterygota</taxon>
        <taxon>Neoptera</taxon>
        <taxon>Endopterygota</taxon>
        <taxon>Hymenoptera</taxon>
        <taxon>Apocrita</taxon>
        <taxon>Aculeata</taxon>
        <taxon>Apoidea</taxon>
        <taxon>Anthophila</taxon>
        <taxon>Apidae</taxon>
        <taxon>Melipona</taxon>
    </lineage>
</organism>
<dbReference type="AlphaFoldDB" id="A0AA40GDQ4"/>
<evidence type="ECO:0000256" key="1">
    <source>
        <dbReference type="SAM" id="MobiDB-lite"/>
    </source>
</evidence>
<reference evidence="2" key="1">
    <citation type="submission" date="2021-10" db="EMBL/GenBank/DDBJ databases">
        <title>Melipona bicolor Genome sequencing and assembly.</title>
        <authorList>
            <person name="Araujo N.S."/>
            <person name="Arias M.C."/>
        </authorList>
    </citation>
    <scope>NUCLEOTIDE SEQUENCE</scope>
    <source>
        <strain evidence="2">USP_2M_L1-L4_2017</strain>
        <tissue evidence="2">Whole body</tissue>
    </source>
</reference>
<dbReference type="Proteomes" id="UP001177670">
    <property type="component" value="Unassembled WGS sequence"/>
</dbReference>
<dbReference type="EMBL" id="JAHYIQ010000001">
    <property type="protein sequence ID" value="KAK1135802.1"/>
    <property type="molecule type" value="Genomic_DNA"/>
</dbReference>
<accession>A0AA40GDQ4</accession>
<evidence type="ECO:0000313" key="3">
    <source>
        <dbReference type="Proteomes" id="UP001177670"/>
    </source>
</evidence>
<protein>
    <submittedName>
        <fullName evidence="2">Uncharacterized protein</fullName>
    </submittedName>
</protein>
<keyword evidence="3" id="KW-1185">Reference proteome</keyword>